<accession>A0A382TZ16</accession>
<dbReference type="InterPro" id="IPR014710">
    <property type="entry name" value="RmlC-like_jellyroll"/>
</dbReference>
<sequence>YFPHTLCEVYMSVKSFNVEYHEDDRAQRLFDVFPSLEGQINISHVNSTEHVVAWHQHEVQIDYWFCVKGSFKVGLAFPTDEGYRVKWEYLSDKFPKMLKIPAGVYHGYRALEPNSIMLYYLNAKYDPNDVFFAKPGDFGEEWETEIK</sequence>
<reference evidence="1" key="1">
    <citation type="submission" date="2018-05" db="EMBL/GenBank/DDBJ databases">
        <authorList>
            <person name="Lanie J.A."/>
            <person name="Ng W.-L."/>
            <person name="Kazmierczak K.M."/>
            <person name="Andrzejewski T.M."/>
            <person name="Davidsen T.M."/>
            <person name="Wayne K.J."/>
            <person name="Tettelin H."/>
            <person name="Glass J.I."/>
            <person name="Rusch D."/>
            <person name="Podicherti R."/>
            <person name="Tsui H.-C.T."/>
            <person name="Winkler M.E."/>
        </authorList>
    </citation>
    <scope>NUCLEOTIDE SEQUENCE</scope>
</reference>
<dbReference type="Gene3D" id="2.60.120.10">
    <property type="entry name" value="Jelly Rolls"/>
    <property type="match status" value="1"/>
</dbReference>
<evidence type="ECO:0000313" key="1">
    <source>
        <dbReference type="EMBL" id="SVD27243.1"/>
    </source>
</evidence>
<name>A0A382TZ16_9ZZZZ</name>
<dbReference type="InterPro" id="IPR011051">
    <property type="entry name" value="RmlC_Cupin_sf"/>
</dbReference>
<dbReference type="SUPFAM" id="SSF51182">
    <property type="entry name" value="RmlC-like cupins"/>
    <property type="match status" value="1"/>
</dbReference>
<gene>
    <name evidence="1" type="ORF">METZ01_LOCUS380097</name>
</gene>
<dbReference type="EMBL" id="UINC01140225">
    <property type="protein sequence ID" value="SVD27243.1"/>
    <property type="molecule type" value="Genomic_DNA"/>
</dbReference>
<dbReference type="AlphaFoldDB" id="A0A382TZ16"/>
<proteinExistence type="predicted"/>
<protein>
    <recommendedName>
        <fullName evidence="2">Sugar 3,4-ketoisomerase QdtA cupin domain-containing protein</fullName>
    </recommendedName>
</protein>
<evidence type="ECO:0008006" key="2">
    <source>
        <dbReference type="Google" id="ProtNLM"/>
    </source>
</evidence>
<organism evidence="1">
    <name type="scientific">marine metagenome</name>
    <dbReference type="NCBI Taxonomy" id="408172"/>
    <lineage>
        <taxon>unclassified sequences</taxon>
        <taxon>metagenomes</taxon>
        <taxon>ecological metagenomes</taxon>
    </lineage>
</organism>
<feature type="non-terminal residue" evidence="1">
    <location>
        <position position="1"/>
    </location>
</feature>